<organism evidence="1 2">
    <name type="scientific">Streptomyces venezuelae</name>
    <dbReference type="NCBI Taxonomy" id="54571"/>
    <lineage>
        <taxon>Bacteria</taxon>
        <taxon>Bacillati</taxon>
        <taxon>Actinomycetota</taxon>
        <taxon>Actinomycetes</taxon>
        <taxon>Kitasatosporales</taxon>
        <taxon>Streptomycetaceae</taxon>
        <taxon>Streptomyces</taxon>
    </lineage>
</organism>
<evidence type="ECO:0000313" key="1">
    <source>
        <dbReference type="EMBL" id="QES53411.1"/>
    </source>
</evidence>
<evidence type="ECO:0000313" key="2">
    <source>
        <dbReference type="Proteomes" id="UP000324101"/>
    </source>
</evidence>
<dbReference type="EMBL" id="CP029189">
    <property type="protein sequence ID" value="QES53411.1"/>
    <property type="molecule type" value="Genomic_DNA"/>
</dbReference>
<reference evidence="1 2" key="1">
    <citation type="submission" date="2018-05" db="EMBL/GenBank/DDBJ databases">
        <title>Streptomyces venezuelae.</title>
        <authorList>
            <person name="Kim W."/>
            <person name="Lee N."/>
            <person name="Cho B.-K."/>
        </authorList>
    </citation>
    <scope>NUCLEOTIDE SEQUENCE [LARGE SCALE GENOMIC DNA]</scope>
    <source>
        <strain evidence="1 2">ATCC 21018</strain>
    </source>
</reference>
<sequence>MTGMTWSLSLLKPREPELLDALFLSVGRALHLANAYEDKCQYLLRVGNLITAHQTDPAMTFEEAVASVPANKLLGGTLHSLAAHAMGQTMDMDTLHKARRARNWIAHEGASIGAIWCVDRDLILQHAVKLRAAVTDLALGDNIISQWCHGLAEPHDLPPTDWINRYSDAVDTWVFGHLRGLLPEPASSLSSSE</sequence>
<proteinExistence type="predicted"/>
<protein>
    <submittedName>
        <fullName evidence="1">Uncharacterized protein</fullName>
    </submittedName>
</protein>
<dbReference type="AlphaFoldDB" id="A0A5P2DJC8"/>
<name>A0A5P2DJC8_STRVZ</name>
<gene>
    <name evidence="1" type="ORF">DEJ51_03380</name>
</gene>
<dbReference type="Proteomes" id="UP000324101">
    <property type="component" value="Chromosome"/>
</dbReference>
<accession>A0A5P2DJC8</accession>